<dbReference type="InterPro" id="IPR055713">
    <property type="entry name" value="DUF7289"/>
</dbReference>
<dbReference type="EMBL" id="JAOPKA010000015">
    <property type="protein sequence ID" value="MCU4743366.1"/>
    <property type="molecule type" value="Genomic_DNA"/>
</dbReference>
<dbReference type="AlphaFoldDB" id="A0AAP2Z181"/>
<sequence>MVEERRSPGKERRASTEIIGLVILIGMVFAGAMLVFLAGNALLDDVSGQSDGDRAELSMLEAKSELETLAFQDDAPTTLHVEDGEIVDDGEIEFRVNGTDADGTVRDCSPHTVRLGSLVGNHEGTGDVRYQAGGVWRTTDETSTMVSRPNLRYRTETVNGTAVPSVRFPIMTIEGNVGAGDQYVARQNASGMSEDEFRTELCLAGDDAFQQINRLEITIRDTSTIDAWERYAKSEFDTDNATVEGVDEGESDAVTITVNWDVSDGRIGKVGSPETTVYGGLMVTDDSTIDNPYTITDDQGNPDWITVDGNLTSQGSAAIDGHLAVAGTFESTTDDDCPDLLFADESIGADDKSCDNDGDPDIESIEPIDDAVTDAIESLEDSDDPQTGTLDAGQYYTDSALDLSGTIDTSEGDVEIGVDNGSPVTISDLEVLGSGSVRVYASGNILIERENAAHESSSLQLYGTAASDVRFGRDDSAHPTFSGLVYAPSDGASELGFHKPTEIDGAVVGGSIGTEGNPSVTVRFNESLKTDLPADPYETASATLEFLTHEVAEEVEVTEEETEVTPLDTVFVLDRSGSMDPPDNVLSHFVNVYGEQYEPVYEGVAVDSPLVGGSNDRHWTYDRSGTPRHQIYVQEGAGDDWIHVDNTDIDSSRHWDSSRQRHYIAYDIPDDMDVRVTQAGFDPAGERVAATETFIDSVLNESVGDRAGYVDFNLEGHERHSLSGDLDSVRNALTDDAGGGTDIGAGIRAGTDLYDDAETDRVMILLGDGENDVPGESTEDTNAATIEAAEDAAENNITIYTVGLGDAVDDDHLENIAETTGGEYYTAANAEELADAFERAADEVGDRTEHYIEHKDVETRIGEQTIEDDTYELSPGEPQNVTFISYDCAATNSTGDADEHDGTTYDHRECDGIDESGAHEINVNESVDTSYTVYGDGEGLIDYEGGWWQTTLSETLLDDGLIDGDDDFTLAENERVIVVTYEGEETPTGYAVFKLTMDPPTLQSGAPVSSPPSNTYVISVHQTQITVES</sequence>
<dbReference type="Pfam" id="PF23981">
    <property type="entry name" value="DUF7305"/>
    <property type="match status" value="1"/>
</dbReference>
<evidence type="ECO:0000313" key="4">
    <source>
        <dbReference type="Proteomes" id="UP001321018"/>
    </source>
</evidence>
<dbReference type="InterPro" id="IPR055729">
    <property type="entry name" value="DUF7305"/>
</dbReference>
<feature type="transmembrane region" description="Helical" evidence="1">
    <location>
        <begin position="21"/>
        <end position="43"/>
    </location>
</feature>
<keyword evidence="1" id="KW-0472">Membrane</keyword>
<reference evidence="3" key="1">
    <citation type="submission" date="2022-09" db="EMBL/GenBank/DDBJ databases">
        <title>Enrichment on poylsaccharides allowed isolation of novel metabolic and taxonomic groups of Haloarchaea.</title>
        <authorList>
            <person name="Sorokin D.Y."/>
            <person name="Elcheninov A.G."/>
            <person name="Khizhniak T.V."/>
            <person name="Kolganova T.V."/>
            <person name="Kublanov I.V."/>
        </authorList>
    </citation>
    <scope>NUCLEOTIDE SEQUENCE</scope>
    <source>
        <strain evidence="3">AArc-xg1-1</strain>
    </source>
</reference>
<dbReference type="Pfam" id="PF00092">
    <property type="entry name" value="VWA"/>
    <property type="match status" value="1"/>
</dbReference>
<feature type="domain" description="VWFA" evidence="2">
    <location>
        <begin position="726"/>
        <end position="840"/>
    </location>
</feature>
<gene>
    <name evidence="3" type="ORF">OB960_18430</name>
</gene>
<dbReference type="Pfam" id="PF23960">
    <property type="entry name" value="DUF7289"/>
    <property type="match status" value="1"/>
</dbReference>
<protein>
    <submittedName>
        <fullName evidence="3">VWA domain-containing protein</fullName>
    </submittedName>
</protein>
<keyword evidence="1" id="KW-0812">Transmembrane</keyword>
<proteinExistence type="predicted"/>
<accession>A0AAP2Z181</accession>
<organism evidence="3 4">
    <name type="scientific">Natronoglomus mannanivorans</name>
    <dbReference type="NCBI Taxonomy" id="2979990"/>
    <lineage>
        <taxon>Archaea</taxon>
        <taxon>Methanobacteriati</taxon>
        <taxon>Methanobacteriota</taxon>
        <taxon>Stenosarchaea group</taxon>
        <taxon>Halobacteria</taxon>
        <taxon>Halobacteriales</taxon>
        <taxon>Natrialbaceae</taxon>
        <taxon>Natronoglomus</taxon>
    </lineage>
</organism>
<dbReference type="Proteomes" id="UP001321018">
    <property type="component" value="Unassembled WGS sequence"/>
</dbReference>
<dbReference type="InterPro" id="IPR036465">
    <property type="entry name" value="vWFA_dom_sf"/>
</dbReference>
<dbReference type="PROSITE" id="PS50234">
    <property type="entry name" value="VWFA"/>
    <property type="match status" value="1"/>
</dbReference>
<dbReference type="Gene3D" id="3.40.50.410">
    <property type="entry name" value="von Willebrand factor, type A domain"/>
    <property type="match status" value="1"/>
</dbReference>
<dbReference type="SUPFAM" id="SSF53300">
    <property type="entry name" value="vWA-like"/>
    <property type="match status" value="1"/>
</dbReference>
<dbReference type="InterPro" id="IPR002035">
    <property type="entry name" value="VWF_A"/>
</dbReference>
<dbReference type="SMART" id="SM00327">
    <property type="entry name" value="VWA"/>
    <property type="match status" value="1"/>
</dbReference>
<keyword evidence="1" id="KW-1133">Transmembrane helix</keyword>
<comment type="caution">
    <text evidence="3">The sequence shown here is derived from an EMBL/GenBank/DDBJ whole genome shotgun (WGS) entry which is preliminary data.</text>
</comment>
<evidence type="ECO:0000259" key="2">
    <source>
        <dbReference type="PROSITE" id="PS50234"/>
    </source>
</evidence>
<evidence type="ECO:0000313" key="3">
    <source>
        <dbReference type="EMBL" id="MCU4743366.1"/>
    </source>
</evidence>
<name>A0AAP2Z181_9EURY</name>
<evidence type="ECO:0000256" key="1">
    <source>
        <dbReference type="SAM" id="Phobius"/>
    </source>
</evidence>
<dbReference type="RefSeq" id="WP_338005186.1">
    <property type="nucleotide sequence ID" value="NZ_JAOPKA010000015.1"/>
</dbReference>